<evidence type="ECO:0000256" key="17">
    <source>
        <dbReference type="SAM" id="MobiDB-lite"/>
    </source>
</evidence>
<dbReference type="GO" id="GO:0046872">
    <property type="term" value="F:metal ion binding"/>
    <property type="evidence" value="ECO:0007669"/>
    <property type="project" value="UniProtKB-KW"/>
</dbReference>
<evidence type="ECO:0000256" key="4">
    <source>
        <dbReference type="ARBA" id="ARBA00022679"/>
    </source>
</evidence>
<sequence>MPVERAERRLEKVMFDDIGLPDDSDCLLEAFEGNDRTANILRHRYQLKGKTLSSPAPAPAPMKPLDAVPLKPLLPSVAVNSNKTERPSWADMSTDSEDEDSQSLCTGVAGESWSSRASAPAEASPAPSGGFPWNPLDLESSEMKEEEPLDTEGSIGNSFSWAKVWEKMNSGKSECSSPVSSVSAQEMAVGYPPQQMMIVQPAETRGPGLPVNGLVQQMAQPSLMGGQVQIVQPVQPVQPLQPMVMMIPAATVQFSQGYYNTPEICQPAHAFHPKAAQLGHLSSECRTFTKTKSKGRLSIVSENRLHQSGVERYCLRFTDGELSNADGVGIVFSSQLPCPQNIQKIVSIFANRTGRICMRADADVERSHVSIKALELGDWLEVTCDFDRRQVTFSVWPRDGGDASTATVDFSGGAERFRRLSAKIPQCASGYLAVVMKHPGLSEKGLPMPVRHDGCLDISQIFPELLSQVTAAALPAYSALGFEGVRLRHAFRTKNYASREETFVRHVDKYALTLNVCLQRTAMLRGSRVFFYASEDAVDPSYCHEHQVGLAVVHSSKEWHQTEKLLAGERGSLIMWFEIELYALMTSWWIKPPMLPVESAWCSRHMPFRLAGSEAPQSTRPACAQRPRPTFTSTWNQSALPEPVGKELTLSGEPPVLPSALLAFQVDAEDDAASLADLVVPPSRAALGISFAAVIAAKTTAGASEILFYEDGVVLGKGAFGIVARGINKETGELVAIKRIAPTHKLAVATAKNEVEAATHLGEHPNVVQMKAYFLAPLEQGKGTREVILVYRLALGGDLQQWINQQHGNAFDVNYAQPKLTDEALRIMRQLVSGLQHVHDRGIQHRDLKPANILLSAGCTALIADFGIALVNRSSAREQGHAALGDFYFIDVDSLVTKELPYTRDDDVYSLGEVFVRILFGRYATGGDLRRFAEESPELPPVVRILEKMLASRDGRCSLSQVQEVLDALRFQPKPSEPRPIVFSIFLGIGAVMTARVVMEHLRKKKFRKQDMSVFSKRSNLKSSLQATFCVGQTQGRRPSLQDYYCHARIAWNVHKGARSWRLLGMFDGHGGMDCAKFAAQSLPHEVRRMLRDTEAEAAGLEGLPLWRLASRGLQQALESLDRLYIKFRQKKNNMDLCGTTASVALLSPDGCHAVVSNIGDSRTGLVGEWRKLEHTGIGPESASQLFMTHAHRVSDPVEMARIDRAGGFVEYGGSGHRVNGVLGVSRAIGYCGIKDYADLVPALSDNMILERDGTKAGLVGLASDGLFRTRSEEEAESVFRRLAHADCYQSLEQLVAEELDIAGGGEAANNKDNASVLACLLPPF</sequence>
<evidence type="ECO:0000256" key="1">
    <source>
        <dbReference type="ARBA" id="ARBA00004170"/>
    </source>
</evidence>
<organism evidence="20 21">
    <name type="scientific">Symbiodinium necroappetens</name>
    <dbReference type="NCBI Taxonomy" id="1628268"/>
    <lineage>
        <taxon>Eukaryota</taxon>
        <taxon>Sar</taxon>
        <taxon>Alveolata</taxon>
        <taxon>Dinophyceae</taxon>
        <taxon>Suessiales</taxon>
        <taxon>Symbiodiniaceae</taxon>
        <taxon>Symbiodinium</taxon>
    </lineage>
</organism>
<dbReference type="InterPro" id="IPR036457">
    <property type="entry name" value="PPM-type-like_dom_sf"/>
</dbReference>
<evidence type="ECO:0000256" key="15">
    <source>
        <dbReference type="PROSITE-ProRule" id="PRU10141"/>
    </source>
</evidence>
<evidence type="ECO:0000313" key="20">
    <source>
        <dbReference type="EMBL" id="CAE7247471.1"/>
    </source>
</evidence>
<keyword evidence="3" id="KW-0723">Serine/threonine-protein kinase</keyword>
<evidence type="ECO:0000256" key="6">
    <source>
        <dbReference type="ARBA" id="ARBA00022741"/>
    </source>
</evidence>
<keyword evidence="9 15" id="KW-0067">ATP-binding</keyword>
<dbReference type="GO" id="GO:0005737">
    <property type="term" value="C:cytoplasm"/>
    <property type="evidence" value="ECO:0007669"/>
    <property type="project" value="TreeGrafter"/>
</dbReference>
<dbReference type="InterPro" id="IPR050339">
    <property type="entry name" value="CC_SR_Kinase"/>
</dbReference>
<evidence type="ECO:0000256" key="9">
    <source>
        <dbReference type="ARBA" id="ARBA00022840"/>
    </source>
</evidence>
<evidence type="ECO:0000256" key="12">
    <source>
        <dbReference type="ARBA" id="ARBA00037982"/>
    </source>
</evidence>
<dbReference type="GO" id="GO:0004721">
    <property type="term" value="F:phosphoprotein phosphatase activity"/>
    <property type="evidence" value="ECO:0007669"/>
    <property type="project" value="UniProtKB-KW"/>
</dbReference>
<name>A0A812LPZ8_9DINO</name>
<dbReference type="InterPro" id="IPR008271">
    <property type="entry name" value="Ser/Thr_kinase_AS"/>
</dbReference>
<dbReference type="Pfam" id="PF00481">
    <property type="entry name" value="PP2C"/>
    <property type="match status" value="1"/>
</dbReference>
<dbReference type="SUPFAM" id="SSF56112">
    <property type="entry name" value="Protein kinase-like (PK-like)"/>
    <property type="match status" value="1"/>
</dbReference>
<evidence type="ECO:0000256" key="5">
    <source>
        <dbReference type="ARBA" id="ARBA00022723"/>
    </source>
</evidence>
<feature type="region of interest" description="Disordered" evidence="17">
    <location>
        <begin position="617"/>
        <end position="636"/>
    </location>
</feature>
<evidence type="ECO:0000313" key="21">
    <source>
        <dbReference type="Proteomes" id="UP000601435"/>
    </source>
</evidence>
<comment type="caution">
    <text evidence="20">The sequence shown here is derived from an EMBL/GenBank/DDBJ whole genome shotgun (WGS) entry which is preliminary data.</text>
</comment>
<dbReference type="Gene3D" id="3.60.40.10">
    <property type="entry name" value="PPM-type phosphatase domain"/>
    <property type="match status" value="1"/>
</dbReference>
<dbReference type="PROSITE" id="PS00107">
    <property type="entry name" value="PROTEIN_KINASE_ATP"/>
    <property type="match status" value="1"/>
</dbReference>
<evidence type="ECO:0000256" key="16">
    <source>
        <dbReference type="RuleBase" id="RU003465"/>
    </source>
</evidence>
<comment type="catalytic activity">
    <reaction evidence="14">
        <text>L-seryl-[protein] + ATP = O-phospho-L-seryl-[protein] + ADP + H(+)</text>
        <dbReference type="Rhea" id="RHEA:17989"/>
        <dbReference type="Rhea" id="RHEA-COMP:9863"/>
        <dbReference type="Rhea" id="RHEA-COMP:11604"/>
        <dbReference type="ChEBI" id="CHEBI:15378"/>
        <dbReference type="ChEBI" id="CHEBI:29999"/>
        <dbReference type="ChEBI" id="CHEBI:30616"/>
        <dbReference type="ChEBI" id="CHEBI:83421"/>
        <dbReference type="ChEBI" id="CHEBI:456216"/>
        <dbReference type="EC" id="2.7.11.1"/>
    </reaction>
    <physiologicalReaction direction="left-to-right" evidence="14">
        <dbReference type="Rhea" id="RHEA:17990"/>
    </physiologicalReaction>
</comment>
<dbReference type="InterPro" id="IPR001932">
    <property type="entry name" value="PPM-type_phosphatase-like_dom"/>
</dbReference>
<dbReference type="SMART" id="SM00332">
    <property type="entry name" value="PP2Cc"/>
    <property type="match status" value="1"/>
</dbReference>
<protein>
    <recommendedName>
        <fullName evidence="2">non-specific serine/threonine protein kinase</fullName>
        <ecNumber evidence="2">2.7.11.1</ecNumber>
    </recommendedName>
</protein>
<evidence type="ECO:0000259" key="18">
    <source>
        <dbReference type="PROSITE" id="PS50011"/>
    </source>
</evidence>
<keyword evidence="5" id="KW-0479">Metal-binding</keyword>
<dbReference type="CDD" id="cd00143">
    <property type="entry name" value="PP2Cc"/>
    <property type="match status" value="1"/>
</dbReference>
<feature type="binding site" evidence="15">
    <location>
        <position position="738"/>
    </location>
    <ligand>
        <name>ATP</name>
        <dbReference type="ChEBI" id="CHEBI:30616"/>
    </ligand>
</feature>
<evidence type="ECO:0000256" key="13">
    <source>
        <dbReference type="ARBA" id="ARBA00048659"/>
    </source>
</evidence>
<keyword evidence="11" id="KW-0652">Protein synthesis inhibitor</keyword>
<dbReference type="PROSITE" id="PS01032">
    <property type="entry name" value="PPM_1"/>
    <property type="match status" value="1"/>
</dbReference>
<keyword evidence="21" id="KW-1185">Reference proteome</keyword>
<dbReference type="GO" id="GO:0016020">
    <property type="term" value="C:membrane"/>
    <property type="evidence" value="ECO:0007669"/>
    <property type="project" value="UniProtKB-SubCell"/>
</dbReference>
<evidence type="ECO:0000256" key="8">
    <source>
        <dbReference type="ARBA" id="ARBA00022801"/>
    </source>
</evidence>
<dbReference type="InterPro" id="IPR000222">
    <property type="entry name" value="PP2C_BS"/>
</dbReference>
<keyword evidence="10 16" id="KW-0904">Protein phosphatase</keyword>
<dbReference type="Gene3D" id="1.10.510.10">
    <property type="entry name" value="Transferase(Phosphotransferase) domain 1"/>
    <property type="match status" value="1"/>
</dbReference>
<dbReference type="GO" id="GO:0005524">
    <property type="term" value="F:ATP binding"/>
    <property type="evidence" value="ECO:0007669"/>
    <property type="project" value="UniProtKB-UniRule"/>
</dbReference>
<gene>
    <name evidence="20" type="primary">MPK4</name>
    <name evidence="20" type="ORF">SNEC2469_LOCUS4905</name>
</gene>
<evidence type="ECO:0000256" key="3">
    <source>
        <dbReference type="ARBA" id="ARBA00022527"/>
    </source>
</evidence>
<dbReference type="EMBL" id="CAJNJA010009498">
    <property type="protein sequence ID" value="CAE7247471.1"/>
    <property type="molecule type" value="Genomic_DNA"/>
</dbReference>
<proteinExistence type="inferred from homology"/>
<dbReference type="InterPro" id="IPR017441">
    <property type="entry name" value="Protein_kinase_ATP_BS"/>
</dbReference>
<comment type="similarity">
    <text evidence="12">Belongs to the protein kinase superfamily. Ser/Thr protein kinase family. GCN2 subfamily.</text>
</comment>
<dbReference type="GO" id="GO:0005634">
    <property type="term" value="C:nucleus"/>
    <property type="evidence" value="ECO:0007669"/>
    <property type="project" value="TreeGrafter"/>
</dbReference>
<keyword evidence="4" id="KW-0808">Transferase</keyword>
<evidence type="ECO:0000256" key="11">
    <source>
        <dbReference type="ARBA" id="ARBA00023193"/>
    </source>
</evidence>
<feature type="region of interest" description="Disordered" evidence="17">
    <location>
        <begin position="78"/>
        <end position="137"/>
    </location>
</feature>
<keyword evidence="8 16" id="KW-0378">Hydrolase</keyword>
<keyword evidence="7" id="KW-0418">Kinase</keyword>
<comment type="similarity">
    <text evidence="16">Belongs to the PP2C family.</text>
</comment>
<feature type="compositionally biased region" description="Low complexity" evidence="17">
    <location>
        <begin position="114"/>
        <end position="128"/>
    </location>
</feature>
<evidence type="ECO:0000256" key="7">
    <source>
        <dbReference type="ARBA" id="ARBA00022777"/>
    </source>
</evidence>
<dbReference type="GO" id="GO:0017148">
    <property type="term" value="P:negative regulation of translation"/>
    <property type="evidence" value="ECO:0007669"/>
    <property type="project" value="UniProtKB-KW"/>
</dbReference>
<evidence type="ECO:0000259" key="19">
    <source>
        <dbReference type="PROSITE" id="PS51746"/>
    </source>
</evidence>
<dbReference type="EC" id="2.7.11.1" evidence="2"/>
<feature type="domain" description="Protein kinase" evidence="18">
    <location>
        <begin position="709"/>
        <end position="1050"/>
    </location>
</feature>
<dbReference type="PROSITE" id="PS50011">
    <property type="entry name" value="PROTEIN_KINASE_DOM"/>
    <property type="match status" value="1"/>
</dbReference>
<accession>A0A812LPZ8</accession>
<evidence type="ECO:0000256" key="10">
    <source>
        <dbReference type="ARBA" id="ARBA00022912"/>
    </source>
</evidence>
<dbReference type="OrthoDB" id="541276at2759"/>
<reference evidence="20" key="1">
    <citation type="submission" date="2021-02" db="EMBL/GenBank/DDBJ databases">
        <authorList>
            <person name="Dougan E. K."/>
            <person name="Rhodes N."/>
            <person name="Thang M."/>
            <person name="Chan C."/>
        </authorList>
    </citation>
    <scope>NUCLEOTIDE SEQUENCE</scope>
</reference>
<dbReference type="PANTHER" id="PTHR11042">
    <property type="entry name" value="EUKARYOTIC TRANSLATION INITIATION FACTOR 2-ALPHA KINASE EIF2-ALPHA KINASE -RELATED"/>
    <property type="match status" value="1"/>
</dbReference>
<comment type="catalytic activity">
    <reaction evidence="13">
        <text>L-threonyl-[protein] + ATP = O-phospho-L-threonyl-[protein] + ADP + H(+)</text>
        <dbReference type="Rhea" id="RHEA:46608"/>
        <dbReference type="Rhea" id="RHEA-COMP:11060"/>
        <dbReference type="Rhea" id="RHEA-COMP:11605"/>
        <dbReference type="ChEBI" id="CHEBI:15378"/>
        <dbReference type="ChEBI" id="CHEBI:30013"/>
        <dbReference type="ChEBI" id="CHEBI:30616"/>
        <dbReference type="ChEBI" id="CHEBI:61977"/>
        <dbReference type="ChEBI" id="CHEBI:456216"/>
        <dbReference type="EC" id="2.7.11.1"/>
    </reaction>
    <physiologicalReaction direction="left-to-right" evidence="13">
        <dbReference type="Rhea" id="RHEA:46609"/>
    </physiologicalReaction>
</comment>
<keyword evidence="6 15" id="KW-0547">Nucleotide-binding</keyword>
<dbReference type="CDD" id="cd00180">
    <property type="entry name" value="PKc"/>
    <property type="match status" value="1"/>
</dbReference>
<dbReference type="InterPro" id="IPR011009">
    <property type="entry name" value="Kinase-like_dom_sf"/>
</dbReference>
<dbReference type="Proteomes" id="UP000601435">
    <property type="component" value="Unassembled WGS sequence"/>
</dbReference>
<evidence type="ECO:0000256" key="2">
    <source>
        <dbReference type="ARBA" id="ARBA00012513"/>
    </source>
</evidence>
<dbReference type="SUPFAM" id="SSF81606">
    <property type="entry name" value="PP2C-like"/>
    <property type="match status" value="1"/>
</dbReference>
<dbReference type="Pfam" id="PF00069">
    <property type="entry name" value="Pkinase"/>
    <property type="match status" value="1"/>
</dbReference>
<dbReference type="InterPro" id="IPR000719">
    <property type="entry name" value="Prot_kinase_dom"/>
</dbReference>
<feature type="domain" description="PPM-type phosphatase" evidence="19">
    <location>
        <begin position="1028"/>
        <end position="1322"/>
    </location>
</feature>
<dbReference type="PROSITE" id="PS00108">
    <property type="entry name" value="PROTEIN_KINASE_ST"/>
    <property type="match status" value="1"/>
</dbReference>
<evidence type="ECO:0000256" key="14">
    <source>
        <dbReference type="ARBA" id="ARBA00048977"/>
    </source>
</evidence>
<dbReference type="GO" id="GO:0004694">
    <property type="term" value="F:eukaryotic translation initiation factor 2alpha kinase activity"/>
    <property type="evidence" value="ECO:0007669"/>
    <property type="project" value="TreeGrafter"/>
</dbReference>
<dbReference type="SMART" id="SM00220">
    <property type="entry name" value="S_TKc"/>
    <property type="match status" value="1"/>
</dbReference>
<comment type="subcellular location">
    <subcellularLocation>
        <location evidence="1">Membrane</location>
        <topology evidence="1">Peripheral membrane protein</topology>
    </subcellularLocation>
</comment>
<dbReference type="PROSITE" id="PS51746">
    <property type="entry name" value="PPM_2"/>
    <property type="match status" value="1"/>
</dbReference>
<dbReference type="PANTHER" id="PTHR11042:SF160">
    <property type="entry name" value="EUKARYOTIC TRANSLATION INITIATION FACTOR 2-ALPHA KINASE 1"/>
    <property type="match status" value="1"/>
</dbReference>